<protein>
    <submittedName>
        <fullName evidence="2">Uncharacterized protein</fullName>
    </submittedName>
</protein>
<keyword evidence="3" id="KW-1185">Reference proteome</keyword>
<dbReference type="OrthoDB" id="2688444at2759"/>
<dbReference type="Proteomes" id="UP000823399">
    <property type="component" value="Unassembled WGS sequence"/>
</dbReference>
<reference evidence="2" key="1">
    <citation type="journal article" date="2020" name="New Phytol.">
        <title>Comparative genomics reveals dynamic genome evolution in host specialist ectomycorrhizal fungi.</title>
        <authorList>
            <person name="Lofgren L.A."/>
            <person name="Nguyen N.H."/>
            <person name="Vilgalys R."/>
            <person name="Ruytinx J."/>
            <person name="Liao H.L."/>
            <person name="Branco S."/>
            <person name="Kuo A."/>
            <person name="LaButti K."/>
            <person name="Lipzen A."/>
            <person name="Andreopoulos W."/>
            <person name="Pangilinan J."/>
            <person name="Riley R."/>
            <person name="Hundley H."/>
            <person name="Na H."/>
            <person name="Barry K."/>
            <person name="Grigoriev I.V."/>
            <person name="Stajich J.E."/>
            <person name="Kennedy P.G."/>
        </authorList>
    </citation>
    <scope>NUCLEOTIDE SEQUENCE</scope>
    <source>
        <strain evidence="2">FC423</strain>
    </source>
</reference>
<accession>A0A9P7JKW2</accession>
<comment type="caution">
    <text evidence="2">The sequence shown here is derived from an EMBL/GenBank/DDBJ whole genome shotgun (WGS) entry which is preliminary data.</text>
</comment>
<evidence type="ECO:0000313" key="2">
    <source>
        <dbReference type="EMBL" id="KAG2081013.1"/>
    </source>
</evidence>
<gene>
    <name evidence="2" type="ORF">F5147DRAFT_661019</name>
</gene>
<dbReference type="GeneID" id="64696957"/>
<evidence type="ECO:0000256" key="1">
    <source>
        <dbReference type="SAM" id="MobiDB-lite"/>
    </source>
</evidence>
<proteinExistence type="predicted"/>
<dbReference type="RefSeq" id="XP_041284187.1">
    <property type="nucleotide sequence ID" value="XM_041434698.1"/>
</dbReference>
<sequence>MTYIYNHIPGIITGFEHTGSFSDLRLDLDFACYILSWRNIGPCYWPTKVSMDGFWPLQKEPLGYIGMNGHSGPLIKASGRAEYEVLVPIYGLTVRDLVTSVLFWTLTTAVDRKFIAKLAPWPYGHYNEAVFDGLDDIIDASETGDDESAAITRVKGKATAQCVGNTAGLVKDGRMWNETEKRWNGPTVRIQRAGIRSQGKQKEESHIGGTSQTESEVRDHIGGRIKRGTSSAIGSALVPARITPVSPPAQATAQTPIQSSAPVPAIPPSQTPTYEDFINVDELLLPQTIHLSEDLRWTEHSSSGDNSRWCYGNAMRVVKLWPYRHQFITQCFLEAMLRIGLSYQDCQIIDLEFTTGVRFHWHHLHGTFDHTPNLSLSDLRKVIGHCLKPSKGLGFCLNIDEGQTRIARMTAVLDQAAVQLDQGQDQMLVAFDFYEYCQKALNRNLNRTGDAAVIKLYRRIGCLHGPPLMEIQEVGHDLGYVRTTKTLDFLKSFLISNSPSLSVATCSHLALVLKLLEILELRCHGGQSLYVSLCRLLVDNKPLTIPFHTSNCRMNGQRHPFNTVVIFCLTSSRVITWIFHWFFALANVTFTGGRGSLHDLFRIPPMVLPQEGAGTAWVWFSALVNDTFAGGRESLRDLFAMILPQEGKQGEESIHIPLMILSQEDEQAGGEYCEKGDSLCPAVVPAPAVGVLAGATTGKTVGVLAGATTGQDSRSVSGSNNEQDGRSGCDGIRLHDDELMIYATLVTYPRPKKRQEQFSADQYLHFTNFCQLCKSKISTSICGNFQQDCNAIKLELPTWVRSFKFTTACRRLGPMASAV</sequence>
<feature type="region of interest" description="Disordered" evidence="1">
    <location>
        <begin position="194"/>
        <end position="217"/>
    </location>
</feature>
<evidence type="ECO:0000313" key="3">
    <source>
        <dbReference type="Proteomes" id="UP000823399"/>
    </source>
</evidence>
<dbReference type="AlphaFoldDB" id="A0A9P7JKW2"/>
<feature type="region of interest" description="Disordered" evidence="1">
    <location>
        <begin position="710"/>
        <end position="730"/>
    </location>
</feature>
<name>A0A9P7JKW2_9AGAM</name>
<dbReference type="EMBL" id="JABBWM010000460">
    <property type="protein sequence ID" value="KAG2081013.1"/>
    <property type="molecule type" value="Genomic_DNA"/>
</dbReference>
<feature type="compositionally biased region" description="Polar residues" evidence="1">
    <location>
        <begin position="711"/>
        <end position="722"/>
    </location>
</feature>
<organism evidence="2 3">
    <name type="scientific">Suillus discolor</name>
    <dbReference type="NCBI Taxonomy" id="1912936"/>
    <lineage>
        <taxon>Eukaryota</taxon>
        <taxon>Fungi</taxon>
        <taxon>Dikarya</taxon>
        <taxon>Basidiomycota</taxon>
        <taxon>Agaricomycotina</taxon>
        <taxon>Agaricomycetes</taxon>
        <taxon>Agaricomycetidae</taxon>
        <taxon>Boletales</taxon>
        <taxon>Suillineae</taxon>
        <taxon>Suillaceae</taxon>
        <taxon>Suillus</taxon>
    </lineage>
</organism>